<reference evidence="1 2" key="1">
    <citation type="submission" date="2019-12" db="EMBL/GenBank/DDBJ databases">
        <authorList>
            <person name="Lee S.D."/>
        </authorList>
    </citation>
    <scope>NUCLEOTIDE SEQUENCE [LARGE SCALE GENOMIC DNA]</scope>
    <source>
        <strain evidence="1 2">GH1-50</strain>
    </source>
</reference>
<evidence type="ECO:0000313" key="1">
    <source>
        <dbReference type="EMBL" id="MXQ07642.1"/>
    </source>
</evidence>
<dbReference type="InterPro" id="IPR011738">
    <property type="entry name" value="Phage_CHP"/>
</dbReference>
<evidence type="ECO:0000313" key="2">
    <source>
        <dbReference type="Proteomes" id="UP000480350"/>
    </source>
</evidence>
<keyword evidence="2" id="KW-1185">Reference proteome</keyword>
<dbReference type="AlphaFoldDB" id="A0A7C9IHG1"/>
<organism evidence="1 2">
    <name type="scientific">Kangsaoukella pontilimi</name>
    <dbReference type="NCBI Taxonomy" id="2691042"/>
    <lineage>
        <taxon>Bacteria</taxon>
        <taxon>Pseudomonadati</taxon>
        <taxon>Pseudomonadota</taxon>
        <taxon>Alphaproteobacteria</taxon>
        <taxon>Rhodobacterales</taxon>
        <taxon>Paracoccaceae</taxon>
        <taxon>Kangsaoukella</taxon>
    </lineage>
</organism>
<accession>A0A7C9IHG1</accession>
<dbReference type="Proteomes" id="UP000480350">
    <property type="component" value="Unassembled WGS sequence"/>
</dbReference>
<dbReference type="RefSeq" id="WP_160763506.1">
    <property type="nucleotide sequence ID" value="NZ_WUPT01000001.1"/>
</dbReference>
<sequence length="198" mass="21521">MMLFEQTQVPDQALPVAEFRAHLQLGTGFPDDGFQDPVLIPILRAAIAAVEGDTSKVLLERRYQYVRTAWRDLGRVSLPVAPISSVLSFRITDMGGGETDIPPARFRLVQDGQRPEIISTGWALPTIPVGGTAELVFDAGFGPVWSDVPADLAQATLMLGAHYYDNRGAMVERGRALPDGVARLLSRHRVIRLFGGGA</sequence>
<name>A0A7C9IHG1_9RHOB</name>
<dbReference type="EMBL" id="WUPT01000001">
    <property type="protein sequence ID" value="MXQ07642.1"/>
    <property type="molecule type" value="Genomic_DNA"/>
</dbReference>
<dbReference type="Gene3D" id="1.10.3230.30">
    <property type="entry name" value="Phage gp6-like head-tail connector protein"/>
    <property type="match status" value="1"/>
</dbReference>
<protein>
    <recommendedName>
        <fullName evidence="3">PhiE125 gp8 family phage protein</fullName>
    </recommendedName>
</protein>
<reference evidence="1 2" key="2">
    <citation type="submission" date="2020-03" db="EMBL/GenBank/DDBJ databases">
        <title>Kangsaoukella pontilimi gen. nov., sp. nov., a new member of the family Rhodobacteraceae isolated from a tidal mudflat.</title>
        <authorList>
            <person name="Kim I.S."/>
        </authorList>
    </citation>
    <scope>NUCLEOTIDE SEQUENCE [LARGE SCALE GENOMIC DNA]</scope>
    <source>
        <strain evidence="1 2">GH1-50</strain>
    </source>
</reference>
<proteinExistence type="predicted"/>
<evidence type="ECO:0008006" key="3">
    <source>
        <dbReference type="Google" id="ProtNLM"/>
    </source>
</evidence>
<gene>
    <name evidence="1" type="ORF">GQ651_07265</name>
</gene>
<dbReference type="NCBIfam" id="TIGR02215">
    <property type="entry name" value="phage_chp_gp8"/>
    <property type="match status" value="1"/>
</dbReference>
<dbReference type="CDD" id="cd08054">
    <property type="entry name" value="gp6"/>
    <property type="match status" value="1"/>
</dbReference>
<comment type="caution">
    <text evidence="1">The sequence shown here is derived from an EMBL/GenBank/DDBJ whole genome shotgun (WGS) entry which is preliminary data.</text>
</comment>